<dbReference type="PANTHER" id="PTHR43507:SF1">
    <property type="entry name" value="NADH-UBIQUINONE OXIDOREDUCTASE CHAIN 4"/>
    <property type="match status" value="1"/>
</dbReference>
<dbReference type="PANTHER" id="PTHR43507">
    <property type="entry name" value="NADH-UBIQUINONE OXIDOREDUCTASE CHAIN 4"/>
    <property type="match status" value="1"/>
</dbReference>
<evidence type="ECO:0000313" key="10">
    <source>
        <dbReference type="Proteomes" id="UP001596337"/>
    </source>
</evidence>
<dbReference type="NCBIfam" id="TIGR01972">
    <property type="entry name" value="NDH_I_M"/>
    <property type="match status" value="1"/>
</dbReference>
<evidence type="ECO:0000256" key="5">
    <source>
        <dbReference type="ARBA" id="ARBA00023136"/>
    </source>
</evidence>
<feature type="transmembrane region" description="Helical" evidence="7">
    <location>
        <begin position="29"/>
        <end position="48"/>
    </location>
</feature>
<feature type="domain" description="NADH:quinone oxidoreductase/Mrp antiporter transmembrane" evidence="8">
    <location>
        <begin position="122"/>
        <end position="425"/>
    </location>
</feature>
<dbReference type="RefSeq" id="WP_345396923.1">
    <property type="nucleotide sequence ID" value="NZ_BAABLA010000026.1"/>
</dbReference>
<name>A0ABW2C1R2_9PSEU</name>
<gene>
    <name evidence="9" type="ORF">ACFQGD_17130</name>
</gene>
<accession>A0ABW2C1R2</accession>
<dbReference type="Proteomes" id="UP001596337">
    <property type="component" value="Unassembled WGS sequence"/>
</dbReference>
<dbReference type="InterPro" id="IPR003918">
    <property type="entry name" value="NADH_UbQ_OxRdtase"/>
</dbReference>
<feature type="transmembrane region" description="Helical" evidence="7">
    <location>
        <begin position="377"/>
        <end position="398"/>
    </location>
</feature>
<comment type="caution">
    <text evidence="9">The sequence shown here is derived from an EMBL/GenBank/DDBJ whole genome shotgun (WGS) entry which is preliminary data.</text>
</comment>
<keyword evidence="5 7" id="KW-0472">Membrane</keyword>
<dbReference type="PRINTS" id="PR01437">
    <property type="entry name" value="NUOXDRDTASE4"/>
</dbReference>
<feature type="transmembrane region" description="Helical" evidence="7">
    <location>
        <begin position="236"/>
        <end position="257"/>
    </location>
</feature>
<evidence type="ECO:0000256" key="1">
    <source>
        <dbReference type="ARBA" id="ARBA00004127"/>
    </source>
</evidence>
<evidence type="ECO:0000256" key="7">
    <source>
        <dbReference type="SAM" id="Phobius"/>
    </source>
</evidence>
<feature type="transmembrane region" description="Helical" evidence="7">
    <location>
        <begin position="69"/>
        <end position="96"/>
    </location>
</feature>
<evidence type="ECO:0000256" key="4">
    <source>
        <dbReference type="ARBA" id="ARBA00022989"/>
    </source>
</evidence>
<dbReference type="Pfam" id="PF00361">
    <property type="entry name" value="Proton_antipo_M"/>
    <property type="match status" value="1"/>
</dbReference>
<comment type="similarity">
    <text evidence="2">Belongs to the complex I subunit 4 family.</text>
</comment>
<feature type="transmembrane region" description="Helical" evidence="7">
    <location>
        <begin position="297"/>
        <end position="319"/>
    </location>
</feature>
<proteinExistence type="inferred from homology"/>
<keyword evidence="10" id="KW-1185">Reference proteome</keyword>
<dbReference type="EMBL" id="JBHSXX010000001">
    <property type="protein sequence ID" value="MFC6868868.1"/>
    <property type="molecule type" value="Genomic_DNA"/>
</dbReference>
<protein>
    <submittedName>
        <fullName evidence="9">NuoM family protein</fullName>
    </submittedName>
</protein>
<feature type="transmembrane region" description="Helical" evidence="7">
    <location>
        <begin position="454"/>
        <end position="474"/>
    </location>
</feature>
<evidence type="ECO:0000259" key="8">
    <source>
        <dbReference type="Pfam" id="PF00361"/>
    </source>
</evidence>
<organism evidence="9 10">
    <name type="scientific">Haloechinothrix salitolerans</name>
    <dbReference type="NCBI Taxonomy" id="926830"/>
    <lineage>
        <taxon>Bacteria</taxon>
        <taxon>Bacillati</taxon>
        <taxon>Actinomycetota</taxon>
        <taxon>Actinomycetes</taxon>
        <taxon>Pseudonocardiales</taxon>
        <taxon>Pseudonocardiaceae</taxon>
        <taxon>Haloechinothrix</taxon>
    </lineage>
</organism>
<evidence type="ECO:0000313" key="9">
    <source>
        <dbReference type="EMBL" id="MFC6868868.1"/>
    </source>
</evidence>
<evidence type="ECO:0000256" key="6">
    <source>
        <dbReference type="RuleBase" id="RU000320"/>
    </source>
</evidence>
<reference evidence="10" key="1">
    <citation type="journal article" date="2019" name="Int. J. Syst. Evol. Microbiol.">
        <title>The Global Catalogue of Microorganisms (GCM) 10K type strain sequencing project: providing services to taxonomists for standard genome sequencing and annotation.</title>
        <authorList>
            <consortium name="The Broad Institute Genomics Platform"/>
            <consortium name="The Broad Institute Genome Sequencing Center for Infectious Disease"/>
            <person name="Wu L."/>
            <person name="Ma J."/>
        </authorList>
    </citation>
    <scope>NUCLEOTIDE SEQUENCE [LARGE SCALE GENOMIC DNA]</scope>
    <source>
        <strain evidence="10">KCTC 32255</strain>
    </source>
</reference>
<feature type="transmembrane region" description="Helical" evidence="7">
    <location>
        <begin position="410"/>
        <end position="433"/>
    </location>
</feature>
<evidence type="ECO:0000256" key="2">
    <source>
        <dbReference type="ARBA" id="ARBA00009025"/>
    </source>
</evidence>
<dbReference type="InterPro" id="IPR010227">
    <property type="entry name" value="NADH_Q_OxRdtase_chainM/4"/>
</dbReference>
<feature type="transmembrane region" description="Helical" evidence="7">
    <location>
        <begin position="158"/>
        <end position="179"/>
    </location>
</feature>
<feature type="transmembrane region" description="Helical" evidence="7">
    <location>
        <begin position="116"/>
        <end position="146"/>
    </location>
</feature>
<evidence type="ECO:0000256" key="3">
    <source>
        <dbReference type="ARBA" id="ARBA00022692"/>
    </source>
</evidence>
<keyword evidence="4 7" id="KW-1133">Transmembrane helix</keyword>
<feature type="transmembrane region" description="Helical" evidence="7">
    <location>
        <begin position="199"/>
        <end position="216"/>
    </location>
</feature>
<keyword evidence="3 6" id="KW-0812">Transmembrane</keyword>
<sequence>MLSLVVFLPALAALGLLTARSRPQLARWGFVAATATEVVLAAALWLTASGTGFRHEQRLSWIPGIGVSYHVGVDGISLALIAMTSVLFAACAVYSLRQQRAPATFAALMLALETTAIGVFAALDLIVFFLFFDLSLVLMYFVIAGWGHRDHRRAALHFFLYTFVGSLVLLLGFIGIAIAADPTTFDIAALIEQPPLRDAPVAGGFVLLAVGIGLAIKTPLVPLHTWLPPAHTEAPAVGSAILAGVLLKLGTYGFVRIALPILPDAWRRFALVFVILGVVSVLYGALVALAQSDVKRMIAYTSVNHMGYILLGLGTAGMIVGNTEPARQLAITGAATQMVSHGLITGALFLLAGVLYARAREYDMASFGGLAGVAPRYAGLMAVAAFAALGLPGFSGFIAEFHIFTGSLGVQPVATAVALLGVLLTAALFLRALHRLFLGERLLPGGVGRFDDVAARELVPVAALLALATVIGVLPRTLLGTLEPAAHTVAEWVTL</sequence>
<feature type="transmembrane region" description="Helical" evidence="7">
    <location>
        <begin position="339"/>
        <end position="357"/>
    </location>
</feature>
<feature type="transmembrane region" description="Helical" evidence="7">
    <location>
        <begin position="269"/>
        <end position="290"/>
    </location>
</feature>
<dbReference type="InterPro" id="IPR001750">
    <property type="entry name" value="ND/Mrp_TM"/>
</dbReference>
<comment type="subcellular location">
    <subcellularLocation>
        <location evidence="1">Endomembrane system</location>
        <topology evidence="1">Multi-pass membrane protein</topology>
    </subcellularLocation>
    <subcellularLocation>
        <location evidence="6">Membrane</location>
        <topology evidence="6">Multi-pass membrane protein</topology>
    </subcellularLocation>
</comment>